<feature type="region of interest" description="Disordered" evidence="1">
    <location>
        <begin position="64"/>
        <end position="96"/>
    </location>
</feature>
<keyword evidence="4" id="KW-1185">Reference proteome</keyword>
<protein>
    <submittedName>
        <fullName evidence="3">Uncharacterized protein</fullName>
    </submittedName>
</protein>
<evidence type="ECO:0000313" key="4">
    <source>
        <dbReference type="Proteomes" id="UP001165085"/>
    </source>
</evidence>
<feature type="compositionally biased region" description="Low complexity" evidence="1">
    <location>
        <begin position="64"/>
        <end position="80"/>
    </location>
</feature>
<feature type="compositionally biased region" description="Pro residues" evidence="1">
    <location>
        <begin position="179"/>
        <end position="196"/>
    </location>
</feature>
<feature type="compositionally biased region" description="Pro residues" evidence="1">
    <location>
        <begin position="81"/>
        <end position="90"/>
    </location>
</feature>
<reference evidence="4" key="1">
    <citation type="journal article" date="2023" name="Commun. Biol.">
        <title>Genome analysis of Parmales, the sister group of diatoms, reveals the evolutionary specialization of diatoms from phago-mixotrophs to photoautotrophs.</title>
        <authorList>
            <person name="Ban H."/>
            <person name="Sato S."/>
            <person name="Yoshikawa S."/>
            <person name="Yamada K."/>
            <person name="Nakamura Y."/>
            <person name="Ichinomiya M."/>
            <person name="Sato N."/>
            <person name="Blanc-Mathieu R."/>
            <person name="Endo H."/>
            <person name="Kuwata A."/>
            <person name="Ogata H."/>
        </authorList>
    </citation>
    <scope>NUCLEOTIDE SEQUENCE [LARGE SCALE GENOMIC DNA]</scope>
    <source>
        <strain evidence="4">NIES 3701</strain>
    </source>
</reference>
<accession>A0A9W7DY08</accession>
<dbReference type="OrthoDB" id="1902587at2759"/>
<feature type="region of interest" description="Disordered" evidence="1">
    <location>
        <begin position="173"/>
        <end position="201"/>
    </location>
</feature>
<evidence type="ECO:0000256" key="1">
    <source>
        <dbReference type="SAM" id="MobiDB-lite"/>
    </source>
</evidence>
<keyword evidence="2" id="KW-0472">Membrane</keyword>
<feature type="transmembrane region" description="Helical" evidence="2">
    <location>
        <begin position="285"/>
        <end position="308"/>
    </location>
</feature>
<keyword evidence="2" id="KW-1133">Transmembrane helix</keyword>
<dbReference type="Proteomes" id="UP001165085">
    <property type="component" value="Unassembled WGS sequence"/>
</dbReference>
<dbReference type="EMBL" id="BRXY01000067">
    <property type="protein sequence ID" value="GMH60694.1"/>
    <property type="molecule type" value="Genomic_DNA"/>
</dbReference>
<keyword evidence="2" id="KW-0812">Transmembrane</keyword>
<proteinExistence type="predicted"/>
<sequence length="345" mass="36960">MMFRLLTVLTAAFTGAFTGAFTASFMISSVQCFTLQNGVTFASRSRLAKPSLAKPSILYSSSSSSSAESQGASSESAFSPSSPPQEPPQVTPQVTSKKINVNDCTYTLNLPSSGIPLITFPGSKVPSILTKWFDETIRPNKDLKEGTSTIPSPKDYVSPGLFLDVISPLSTLTLSITSSPPPSPPPPTPQPQPPIPTSLSSDVLLSSTPQTLIDLESDPLQKSKPRTPQSIKEAYDSKVSTGAVNIQAPGWGGFLDRIKSGYFFGFFEAAEDSLRNPDKKNTNSWLLRPSITFPLAFATVGLAFAVMVEGGGIRERGEVRRDELDEVVLRKGEGGGEEEKGGWFN</sequence>
<name>A0A9W7DY08_9STRA</name>
<evidence type="ECO:0000256" key="2">
    <source>
        <dbReference type="SAM" id="Phobius"/>
    </source>
</evidence>
<gene>
    <name evidence="3" type="ORF">TrST_g10573</name>
</gene>
<evidence type="ECO:0000313" key="3">
    <source>
        <dbReference type="EMBL" id="GMH60694.1"/>
    </source>
</evidence>
<comment type="caution">
    <text evidence="3">The sequence shown here is derived from an EMBL/GenBank/DDBJ whole genome shotgun (WGS) entry which is preliminary data.</text>
</comment>
<dbReference type="AlphaFoldDB" id="A0A9W7DY08"/>
<organism evidence="3 4">
    <name type="scientific">Triparma strigata</name>
    <dbReference type="NCBI Taxonomy" id="1606541"/>
    <lineage>
        <taxon>Eukaryota</taxon>
        <taxon>Sar</taxon>
        <taxon>Stramenopiles</taxon>
        <taxon>Ochrophyta</taxon>
        <taxon>Bolidophyceae</taxon>
        <taxon>Parmales</taxon>
        <taxon>Triparmaceae</taxon>
        <taxon>Triparma</taxon>
    </lineage>
</organism>